<sequence length="234" mass="25422">MFSGGDYAAFQAGASSIRTVKARKLVIAAMREIGTPLLLERSDIGKASVLEQARVPVVADNQGGGDGKSTPASAWQDFIQLNQAFPQSNQTPGVQEMINTLYKADFGGKHLISHLIGLHEHGLLDMKILEDFKHWQYFEFFIPGGEKNSKFIEALLQDSRLQGYAFDSGGEKLVGSCDNGIEVAWSRESSTLKSFPDAIDDKFKGLAADGGTAISQNLKAKILQPLVYDKLAAQ</sequence>
<protein>
    <submittedName>
        <fullName evidence="1">Uncharacterized protein</fullName>
    </submittedName>
</protein>
<dbReference type="EMBL" id="KL648732">
    <property type="protein sequence ID" value="KEY64603.1"/>
    <property type="molecule type" value="Genomic_DNA"/>
</dbReference>
<dbReference type="AlphaFoldDB" id="A0A084AH24"/>
<evidence type="ECO:0000313" key="2">
    <source>
        <dbReference type="Proteomes" id="UP000028045"/>
    </source>
</evidence>
<gene>
    <name evidence="1" type="ORF">S7711_11430</name>
</gene>
<dbReference type="Gene3D" id="3.50.50.60">
    <property type="entry name" value="FAD/NAD(P)-binding domain"/>
    <property type="match status" value="1"/>
</dbReference>
<dbReference type="InterPro" id="IPR036188">
    <property type="entry name" value="FAD/NAD-bd_sf"/>
</dbReference>
<dbReference type="HOGENOM" id="CLU_1185694_0_0_1"/>
<dbReference type="Proteomes" id="UP000028045">
    <property type="component" value="Unassembled WGS sequence"/>
</dbReference>
<evidence type="ECO:0000313" key="1">
    <source>
        <dbReference type="EMBL" id="KEY64603.1"/>
    </source>
</evidence>
<name>A0A084AH24_STACB</name>
<keyword evidence="2" id="KW-1185">Reference proteome</keyword>
<accession>A0A084AH24</accession>
<reference evidence="1 2" key="1">
    <citation type="journal article" date="2014" name="BMC Genomics">
        <title>Comparative genome sequencing reveals chemotype-specific gene clusters in the toxigenic black mold Stachybotrys.</title>
        <authorList>
            <person name="Semeiks J."/>
            <person name="Borek D."/>
            <person name="Otwinowski Z."/>
            <person name="Grishin N.V."/>
        </authorList>
    </citation>
    <scope>NUCLEOTIDE SEQUENCE [LARGE SCALE GENOMIC DNA]</scope>
    <source>
        <strain evidence="2">CBS 109288 / IBT 7711</strain>
    </source>
</reference>
<organism evidence="1 2">
    <name type="scientific">Stachybotrys chartarum (strain CBS 109288 / IBT 7711)</name>
    <name type="common">Toxic black mold</name>
    <name type="synonym">Stilbospora chartarum</name>
    <dbReference type="NCBI Taxonomy" id="1280523"/>
    <lineage>
        <taxon>Eukaryota</taxon>
        <taxon>Fungi</taxon>
        <taxon>Dikarya</taxon>
        <taxon>Ascomycota</taxon>
        <taxon>Pezizomycotina</taxon>
        <taxon>Sordariomycetes</taxon>
        <taxon>Hypocreomycetidae</taxon>
        <taxon>Hypocreales</taxon>
        <taxon>Stachybotryaceae</taxon>
        <taxon>Stachybotrys</taxon>
    </lineage>
</organism>
<proteinExistence type="predicted"/>